<evidence type="ECO:0000313" key="3">
    <source>
        <dbReference type="Proteomes" id="UP000295818"/>
    </source>
</evidence>
<name>A0ABY2BBD4_9ACTN</name>
<dbReference type="RefSeq" id="WP_132194178.1">
    <property type="nucleotide sequence ID" value="NZ_SLWM01000020.1"/>
</dbReference>
<reference evidence="2 3" key="1">
    <citation type="journal article" date="2015" name="Stand. Genomic Sci.">
        <title>Genomic Encyclopedia of Bacterial and Archaeal Type Strains, Phase III: the genomes of soil and plant-associated and newly described type strains.</title>
        <authorList>
            <person name="Whitman W.B."/>
            <person name="Woyke T."/>
            <person name="Klenk H.P."/>
            <person name="Zhou Y."/>
            <person name="Lilburn T.G."/>
            <person name="Beck B.J."/>
            <person name="De Vos P."/>
            <person name="Vandamme P."/>
            <person name="Eisen J.A."/>
            <person name="Garrity G."/>
            <person name="Hugenholtz P."/>
            <person name="Kyrpides N.C."/>
        </authorList>
    </citation>
    <scope>NUCLEOTIDE SEQUENCE [LARGE SCALE GENOMIC DNA]</scope>
    <source>
        <strain evidence="2 3">VKM Ac-2538</strain>
    </source>
</reference>
<protein>
    <submittedName>
        <fullName evidence="2">Uncharacterized protein</fullName>
    </submittedName>
</protein>
<evidence type="ECO:0000313" key="2">
    <source>
        <dbReference type="EMBL" id="TCO14481.1"/>
    </source>
</evidence>
<comment type="caution">
    <text evidence="2">The sequence shown here is derived from an EMBL/GenBank/DDBJ whole genome shotgun (WGS) entry which is preliminary data.</text>
</comment>
<keyword evidence="3" id="KW-1185">Reference proteome</keyword>
<feature type="compositionally biased region" description="Polar residues" evidence="1">
    <location>
        <begin position="162"/>
        <end position="178"/>
    </location>
</feature>
<feature type="compositionally biased region" description="Basic and acidic residues" evidence="1">
    <location>
        <begin position="53"/>
        <end position="63"/>
    </location>
</feature>
<sequence length="178" mass="19537">MADPARHGNLYRETLREIEKLRAGKTDGHHPLGYEAGKGDLRDCVTAYVQSDPQKKADHRLVFRESGPATPGGQPRRELLAIKPRQGSGNIYEHTCARLNRHPNDRQPGLNRFGDRPASSGGNQAQRQAELDAKRAVAQAWAGQQPLSSSRPLDASQFGRRGQTTSAGPSRSAPQQER</sequence>
<feature type="region of interest" description="Disordered" evidence="1">
    <location>
        <begin position="99"/>
        <end position="178"/>
    </location>
</feature>
<evidence type="ECO:0000256" key="1">
    <source>
        <dbReference type="SAM" id="MobiDB-lite"/>
    </source>
</evidence>
<gene>
    <name evidence="2" type="ORF">EV644_120105</name>
</gene>
<accession>A0ABY2BBD4</accession>
<feature type="region of interest" description="Disordered" evidence="1">
    <location>
        <begin position="52"/>
        <end position="78"/>
    </location>
</feature>
<dbReference type="Proteomes" id="UP000295818">
    <property type="component" value="Unassembled WGS sequence"/>
</dbReference>
<dbReference type="EMBL" id="SLWM01000020">
    <property type="protein sequence ID" value="TCO14481.1"/>
    <property type="molecule type" value="Genomic_DNA"/>
</dbReference>
<organism evidence="2 3">
    <name type="scientific">Kribbella orskensis</name>
    <dbReference type="NCBI Taxonomy" id="2512216"/>
    <lineage>
        <taxon>Bacteria</taxon>
        <taxon>Bacillati</taxon>
        <taxon>Actinomycetota</taxon>
        <taxon>Actinomycetes</taxon>
        <taxon>Propionibacteriales</taxon>
        <taxon>Kribbellaceae</taxon>
        <taxon>Kribbella</taxon>
    </lineage>
</organism>
<proteinExistence type="predicted"/>